<dbReference type="AlphaFoldDB" id="A0A839XLP6"/>
<name>A0A839XLP6_9PSEU</name>
<proteinExistence type="predicted"/>
<dbReference type="Proteomes" id="UP000564573">
    <property type="component" value="Unassembled WGS sequence"/>
</dbReference>
<keyword evidence="3" id="KW-1185">Reference proteome</keyword>
<feature type="transmembrane region" description="Helical" evidence="1">
    <location>
        <begin position="80"/>
        <end position="99"/>
    </location>
</feature>
<evidence type="ECO:0000256" key="1">
    <source>
        <dbReference type="SAM" id="Phobius"/>
    </source>
</evidence>
<evidence type="ECO:0000313" key="2">
    <source>
        <dbReference type="EMBL" id="MBB3661663.1"/>
    </source>
</evidence>
<reference evidence="2 3" key="1">
    <citation type="submission" date="2020-08" db="EMBL/GenBank/DDBJ databases">
        <title>Sequencing the genomes of 1000 actinobacteria strains.</title>
        <authorList>
            <person name="Klenk H.-P."/>
        </authorList>
    </citation>
    <scope>NUCLEOTIDE SEQUENCE [LARGE SCALE GENOMIC DNA]</scope>
    <source>
        <strain evidence="2 3">DSM 45267</strain>
    </source>
</reference>
<keyword evidence="1" id="KW-0472">Membrane</keyword>
<protein>
    <submittedName>
        <fullName evidence="2">Uncharacterized protein</fullName>
    </submittedName>
</protein>
<dbReference type="EMBL" id="JACIBS010000001">
    <property type="protein sequence ID" value="MBB3661663.1"/>
    <property type="molecule type" value="Genomic_DNA"/>
</dbReference>
<organism evidence="2 3">
    <name type="scientific">Prauserella sediminis</name>
    <dbReference type="NCBI Taxonomy" id="577680"/>
    <lineage>
        <taxon>Bacteria</taxon>
        <taxon>Bacillati</taxon>
        <taxon>Actinomycetota</taxon>
        <taxon>Actinomycetes</taxon>
        <taxon>Pseudonocardiales</taxon>
        <taxon>Pseudonocardiaceae</taxon>
        <taxon>Prauserella</taxon>
        <taxon>Prauserella salsuginis group</taxon>
    </lineage>
</organism>
<accession>A0A839XLP6</accession>
<feature type="transmembrane region" description="Helical" evidence="1">
    <location>
        <begin position="53"/>
        <end position="73"/>
    </location>
</feature>
<gene>
    <name evidence="2" type="ORF">FB384_000567</name>
</gene>
<feature type="transmembrane region" description="Helical" evidence="1">
    <location>
        <begin position="105"/>
        <end position="128"/>
    </location>
</feature>
<dbReference type="RefSeq" id="WP_183778903.1">
    <property type="nucleotide sequence ID" value="NZ_JACIBS010000001.1"/>
</dbReference>
<sequence length="144" mass="15670">MPEQSAFTARLVRIDHALFLTGALVHLILVCIQPFLAGWSLDGDGNAFDWHGVNGSIILTISMILIPVSVLWWRPGRGTPWAPALVVLLFAAETFQLGMGYADILVVHIPLGVGIVLGSFVLFGLTLVRRRRTVASGPQRRTVS</sequence>
<keyword evidence="1" id="KW-1133">Transmembrane helix</keyword>
<comment type="caution">
    <text evidence="2">The sequence shown here is derived from an EMBL/GenBank/DDBJ whole genome shotgun (WGS) entry which is preliminary data.</text>
</comment>
<feature type="transmembrane region" description="Helical" evidence="1">
    <location>
        <begin position="17"/>
        <end position="41"/>
    </location>
</feature>
<evidence type="ECO:0000313" key="3">
    <source>
        <dbReference type="Proteomes" id="UP000564573"/>
    </source>
</evidence>
<keyword evidence="1" id="KW-0812">Transmembrane</keyword>